<accession>A0A0F9DYW5</accession>
<dbReference type="AlphaFoldDB" id="A0A0F9DYW5"/>
<dbReference type="EMBL" id="LAZR01027051">
    <property type="protein sequence ID" value="KKL66919.1"/>
    <property type="molecule type" value="Genomic_DNA"/>
</dbReference>
<protein>
    <recommendedName>
        <fullName evidence="2">Calcineurin-like phosphoesterase domain-containing protein</fullName>
    </recommendedName>
</protein>
<gene>
    <name evidence="1" type="ORF">LCGC14_2140190</name>
</gene>
<feature type="non-terminal residue" evidence="1">
    <location>
        <position position="1"/>
    </location>
</feature>
<evidence type="ECO:0008006" key="2">
    <source>
        <dbReference type="Google" id="ProtNLM"/>
    </source>
</evidence>
<comment type="caution">
    <text evidence="1">The sequence shown here is derived from an EMBL/GenBank/DDBJ whole genome shotgun (WGS) entry which is preliminary data.</text>
</comment>
<organism evidence="1">
    <name type="scientific">marine sediment metagenome</name>
    <dbReference type="NCBI Taxonomy" id="412755"/>
    <lineage>
        <taxon>unclassified sequences</taxon>
        <taxon>metagenomes</taxon>
        <taxon>ecological metagenomes</taxon>
    </lineage>
</organism>
<sequence length="216" mass="24395">CITSHDKRWDPSQRTIPDWLEQDNIEHDLRKKVVSILEPISDKCVGLLYGNHEDSFRKATNNNIHKNICEDLGVDNLGYSCFIHFIFRRWGNQRGTSHMIKGHFTHGTGGARTESGKINYLVRTMSAFDANIYGYAHTHSMQVYSPETLSTSDSLKIRAKGKIGALTGCWFRTYTQGNIASYGEMKAYAPTRIGCPVFEICPDKGTIEAITPPIEY</sequence>
<evidence type="ECO:0000313" key="1">
    <source>
        <dbReference type="EMBL" id="KKL66919.1"/>
    </source>
</evidence>
<name>A0A0F9DYW5_9ZZZZ</name>
<reference evidence="1" key="1">
    <citation type="journal article" date="2015" name="Nature">
        <title>Complex archaea that bridge the gap between prokaryotes and eukaryotes.</title>
        <authorList>
            <person name="Spang A."/>
            <person name="Saw J.H."/>
            <person name="Jorgensen S.L."/>
            <person name="Zaremba-Niedzwiedzka K."/>
            <person name="Martijn J."/>
            <person name="Lind A.E."/>
            <person name="van Eijk R."/>
            <person name="Schleper C."/>
            <person name="Guy L."/>
            <person name="Ettema T.J."/>
        </authorList>
    </citation>
    <scope>NUCLEOTIDE SEQUENCE</scope>
</reference>
<proteinExistence type="predicted"/>